<dbReference type="Proteomes" id="UP000436088">
    <property type="component" value="Unassembled WGS sequence"/>
</dbReference>
<proteinExistence type="predicted"/>
<dbReference type="Gene3D" id="3.40.50.2000">
    <property type="entry name" value="Glycogen Phosphorylase B"/>
    <property type="match status" value="1"/>
</dbReference>
<accession>A0A6A3BFW1</accession>
<comment type="caution">
    <text evidence="3">The sequence shown here is derived from an EMBL/GenBank/DDBJ whole genome shotgun (WGS) entry which is preliminary data.</text>
</comment>
<dbReference type="PANTHER" id="PTHR46686:SF2">
    <property type="entry name" value="GLYCOSYLTRANSFERASE"/>
    <property type="match status" value="1"/>
</dbReference>
<dbReference type="InterPro" id="IPR028098">
    <property type="entry name" value="Glyco_trans_4-like_N"/>
</dbReference>
<keyword evidence="1" id="KW-0472">Membrane</keyword>
<evidence type="ECO:0000313" key="3">
    <source>
        <dbReference type="EMBL" id="KAE8713629.1"/>
    </source>
</evidence>
<organism evidence="3 4">
    <name type="scientific">Hibiscus syriacus</name>
    <name type="common">Rose of Sharon</name>
    <dbReference type="NCBI Taxonomy" id="106335"/>
    <lineage>
        <taxon>Eukaryota</taxon>
        <taxon>Viridiplantae</taxon>
        <taxon>Streptophyta</taxon>
        <taxon>Embryophyta</taxon>
        <taxon>Tracheophyta</taxon>
        <taxon>Spermatophyta</taxon>
        <taxon>Magnoliopsida</taxon>
        <taxon>eudicotyledons</taxon>
        <taxon>Gunneridae</taxon>
        <taxon>Pentapetalae</taxon>
        <taxon>rosids</taxon>
        <taxon>malvids</taxon>
        <taxon>Malvales</taxon>
        <taxon>Malvaceae</taxon>
        <taxon>Malvoideae</taxon>
        <taxon>Hibiscus</taxon>
    </lineage>
</organism>
<keyword evidence="1" id="KW-1133">Transmembrane helix</keyword>
<name>A0A6A3BFW1_HIBSY</name>
<gene>
    <name evidence="3" type="ORF">F3Y22_tig00110206pilonHSYRG00222</name>
</gene>
<dbReference type="EMBL" id="VEPZ02000876">
    <property type="protein sequence ID" value="KAE8713629.1"/>
    <property type="molecule type" value="Genomic_DNA"/>
</dbReference>
<keyword evidence="4" id="KW-1185">Reference proteome</keyword>
<evidence type="ECO:0000256" key="1">
    <source>
        <dbReference type="SAM" id="Phobius"/>
    </source>
</evidence>
<evidence type="ECO:0000313" key="4">
    <source>
        <dbReference type="Proteomes" id="UP000436088"/>
    </source>
</evidence>
<sequence length="138" mass="15507">MVLRLQNSRSSSSGCCSIRFSTILTITVLFTSVYLFISPINHGSEPCSWTRIETRFNGDLRDAKFPWNSLCFGNNFEKLKLAVFSKTWPIGTAPGGMERHAATLYRALAAKGHEIHVFNAPSDRKPHLDIHEGNLVRK</sequence>
<reference evidence="3" key="1">
    <citation type="submission" date="2019-09" db="EMBL/GenBank/DDBJ databases">
        <title>Draft genome information of white flower Hibiscus syriacus.</title>
        <authorList>
            <person name="Kim Y.-M."/>
        </authorList>
    </citation>
    <scope>NUCLEOTIDE SEQUENCE [LARGE SCALE GENOMIC DNA]</scope>
    <source>
        <strain evidence="3">YM2019G1</strain>
    </source>
</reference>
<dbReference type="PANTHER" id="PTHR46686">
    <property type="entry name" value="GLYCOSYLTRANSFERASE"/>
    <property type="match status" value="1"/>
</dbReference>
<feature type="transmembrane region" description="Helical" evidence="1">
    <location>
        <begin position="20"/>
        <end position="37"/>
    </location>
</feature>
<protein>
    <recommendedName>
        <fullName evidence="2">Glycosyltransferase subfamily 4-like N-terminal domain-containing protein</fullName>
    </recommendedName>
</protein>
<keyword evidence="1" id="KW-0812">Transmembrane</keyword>
<dbReference type="AlphaFoldDB" id="A0A6A3BFW1"/>
<evidence type="ECO:0000259" key="2">
    <source>
        <dbReference type="Pfam" id="PF13439"/>
    </source>
</evidence>
<feature type="domain" description="Glycosyltransferase subfamily 4-like N-terminal" evidence="2">
    <location>
        <begin position="94"/>
        <end position="129"/>
    </location>
</feature>
<dbReference type="Pfam" id="PF13439">
    <property type="entry name" value="Glyco_transf_4"/>
    <property type="match status" value="1"/>
</dbReference>